<gene>
    <name evidence="3" type="primary">LOC120270193</name>
</gene>
<feature type="region of interest" description="Disordered" evidence="1">
    <location>
        <begin position="551"/>
        <end position="837"/>
    </location>
</feature>
<feature type="compositionally biased region" description="Basic and acidic residues" evidence="1">
    <location>
        <begin position="300"/>
        <end position="318"/>
    </location>
</feature>
<protein>
    <submittedName>
        <fullName evidence="3">Uncharacterized protein LOC120270193</fullName>
    </submittedName>
</protein>
<evidence type="ECO:0000313" key="2">
    <source>
        <dbReference type="Proteomes" id="UP001515500"/>
    </source>
</evidence>
<dbReference type="RefSeq" id="XP_039133160.1">
    <property type="nucleotide sequence ID" value="XM_039277226.1"/>
</dbReference>
<feature type="compositionally biased region" description="Polar residues" evidence="1">
    <location>
        <begin position="626"/>
        <end position="640"/>
    </location>
</feature>
<feature type="region of interest" description="Disordered" evidence="1">
    <location>
        <begin position="294"/>
        <end position="474"/>
    </location>
</feature>
<feature type="compositionally biased region" description="Basic residues" evidence="1">
    <location>
        <begin position="803"/>
        <end position="812"/>
    </location>
</feature>
<dbReference type="GeneID" id="120270193"/>
<name>A0AB40C2A5_DIOCR</name>
<evidence type="ECO:0000313" key="3">
    <source>
        <dbReference type="RefSeq" id="XP_039133160.1"/>
    </source>
</evidence>
<feature type="region of interest" description="Disordered" evidence="1">
    <location>
        <begin position="1197"/>
        <end position="1330"/>
    </location>
</feature>
<proteinExistence type="predicted"/>
<feature type="region of interest" description="Disordered" evidence="1">
    <location>
        <begin position="869"/>
        <end position="900"/>
    </location>
</feature>
<organism evidence="2 3">
    <name type="scientific">Dioscorea cayennensis subsp. rotundata</name>
    <name type="common">White Guinea yam</name>
    <name type="synonym">Dioscorea rotundata</name>
    <dbReference type="NCBI Taxonomy" id="55577"/>
    <lineage>
        <taxon>Eukaryota</taxon>
        <taxon>Viridiplantae</taxon>
        <taxon>Streptophyta</taxon>
        <taxon>Embryophyta</taxon>
        <taxon>Tracheophyta</taxon>
        <taxon>Spermatophyta</taxon>
        <taxon>Magnoliopsida</taxon>
        <taxon>Liliopsida</taxon>
        <taxon>Dioscoreales</taxon>
        <taxon>Dioscoreaceae</taxon>
        <taxon>Dioscorea</taxon>
    </lineage>
</organism>
<feature type="compositionally biased region" description="Basic and acidic residues" evidence="1">
    <location>
        <begin position="1095"/>
        <end position="1108"/>
    </location>
</feature>
<feature type="compositionally biased region" description="Polar residues" evidence="1">
    <location>
        <begin position="1115"/>
        <end position="1149"/>
    </location>
</feature>
<feature type="region of interest" description="Disordered" evidence="1">
    <location>
        <begin position="16"/>
        <end position="39"/>
    </location>
</feature>
<sequence length="1330" mass="145668">MDFFHNKTLPKALRRSASLAFPPSPPPPPPMAAEMPSSASPPLPIPPYPIFIDTNLDTHLALGIFWDDTVADLKRKVRSEHVLCFPDIGEITVRAIKVRREATVYNLSDLMLVRSAFNGINGAWFLIVDATPASVIQHQAGSADCIVTVNNGLPRNHDQFQTEPNSSSLPNHLILADKDNVPEKLALTNDKDVESDHMELGVKDKHGECEMPLQELEQRPGHNVPVSAEPVNETNVVVVPNAPRTIGLLVDQPENDAREEECGNSGVSVDGELTSSIVVKNVNTKKRKSLIQNDQVDNIPVEKKSLEGKDESSGKPFDDSPPTKNLEASHYSNKPSVDTPKASLADKHKEIPASLEASANEALYCNLPSTENPDNTEKKKKKRSSKLHSEAESAVPSNAADTKSPSKMGKESTQTGLADEAPHGSHPLTENTDNREKKKKRRSSKLNNEVDPAVPSNTVDTNSPSKMGKTSAETSLADELLDLNDAAAALQNQASEVIPVDTNHSVAVIKETPAYPSVSGHTNLNDKSNATAAHIEFNGYSDHAEAKSELLTKLSHTKKKTKSKKAPNKIDASPEEAAGNNYNDKNSSMHTKLESADCFQQDLSKSKLVDYPLSEPPTEDKPADPSDSTYANLNEKSNAATAHKERDGHNHHMEDITEPATKSSHKKKKTKTKKEQNKIDAPREVGEEKTLEEAVRKIDNDQRKESHAVILDEEIADDGNCIKQGSEDLSHTKGRRSNQRKKTELPDQQPKQFQTPITPDAQALEEHSLRDQKNGQVEAFKRVIPNETAAPRSDSAPVVLKEKKPRGSKKKSSKVDLSNHEATVDEYVPSLGKDTAEVNDEGMLEATQNSLGKDSKMATVNGEAVSLETPAEVHGRRSRLQKKKSEKTTEETTTGSLLDAHDDFGKEAACDISHNVDHGRIQDGSLKNAVEEALNKVPSEVDGEPLENDVVDFIKHFVPKVSQNESAEPQELAPMETQTRKPRKEQTSKKRKLSSHPRDSSNKADNLMSNEHHLHQSKPEETNFALHDLADLAEQLSEKGRKSNKADNEKPKEDVGKTEVSHGNNSPKIGSPSKLHNKKIAKKLKEPRSGMVHDLLTRDERNVHEEYPTGKLPVSGSNAKSLPYSESNDVTKLKTASTGIQSAPVNQARSGVDSDISLKEGVADRVASDDSTEEDTSYQKKRYKVAVRKIPSKRYVKLMGNSRQKNGVQATSSTIFDDTVSGSSDDDAFEFRTRKSTLEDNSFTSADSDGDYMNTSGVVSAADDKNSKESDADGFNLSQSSNTARKSMPLSSILRSSSSYRKVKRTGSQSQAEDSESQPVDMVLETQPDE</sequence>
<feature type="compositionally biased region" description="Polar residues" evidence="1">
    <location>
        <begin position="580"/>
        <end position="590"/>
    </location>
</feature>
<feature type="compositionally biased region" description="Basic and acidic residues" evidence="1">
    <location>
        <begin position="813"/>
        <end position="823"/>
    </location>
</feature>
<feature type="compositionally biased region" description="Polar residues" evidence="1">
    <location>
        <begin position="1239"/>
        <end position="1258"/>
    </location>
</feature>
<reference evidence="3" key="1">
    <citation type="submission" date="2025-08" db="UniProtKB">
        <authorList>
            <consortium name="RefSeq"/>
        </authorList>
    </citation>
    <scope>IDENTIFICATION</scope>
</reference>
<feature type="compositionally biased region" description="Pro residues" evidence="1">
    <location>
        <begin position="22"/>
        <end position="31"/>
    </location>
</feature>
<feature type="compositionally biased region" description="Basic and acidic residues" evidence="1">
    <location>
        <begin position="1036"/>
        <end position="1060"/>
    </location>
</feature>
<feature type="compositionally biased region" description="Basic residues" evidence="1">
    <location>
        <begin position="876"/>
        <end position="885"/>
    </location>
</feature>
<feature type="compositionally biased region" description="Basic and acidic residues" evidence="1">
    <location>
        <begin position="764"/>
        <end position="773"/>
    </location>
</feature>
<feature type="compositionally biased region" description="Polar residues" evidence="1">
    <location>
        <begin position="455"/>
        <end position="465"/>
    </location>
</feature>
<feature type="compositionally biased region" description="Low complexity" evidence="1">
    <location>
        <begin position="1287"/>
        <end position="1299"/>
    </location>
</feature>
<feature type="compositionally biased region" description="Polar residues" evidence="1">
    <location>
        <begin position="1276"/>
        <end position="1285"/>
    </location>
</feature>
<feature type="compositionally biased region" description="Basic and acidic residues" evidence="1">
    <location>
        <begin position="1229"/>
        <end position="1238"/>
    </location>
</feature>
<feature type="compositionally biased region" description="Basic and acidic residues" evidence="1">
    <location>
        <begin position="1262"/>
        <end position="1271"/>
    </location>
</feature>
<accession>A0AB40C2A5</accession>
<feature type="compositionally biased region" description="Polar residues" evidence="1">
    <location>
        <begin position="395"/>
        <end position="416"/>
    </location>
</feature>
<keyword evidence="2" id="KW-1185">Reference proteome</keyword>
<feature type="compositionally biased region" description="Basic and acidic residues" evidence="1">
    <location>
        <begin position="673"/>
        <end position="707"/>
    </location>
</feature>
<feature type="compositionally biased region" description="Basic residues" evidence="1">
    <location>
        <begin position="555"/>
        <end position="567"/>
    </location>
</feature>
<feature type="compositionally biased region" description="Basic and acidic residues" evidence="1">
    <location>
        <begin position="1010"/>
        <end position="1021"/>
    </location>
</feature>
<feature type="compositionally biased region" description="Basic residues" evidence="1">
    <location>
        <begin position="663"/>
        <end position="672"/>
    </location>
</feature>
<evidence type="ECO:0000256" key="1">
    <source>
        <dbReference type="SAM" id="MobiDB-lite"/>
    </source>
</evidence>
<feature type="compositionally biased region" description="Polar residues" evidence="1">
    <location>
        <begin position="1201"/>
        <end position="1223"/>
    </location>
</feature>
<feature type="region of interest" description="Disordered" evidence="1">
    <location>
        <begin position="961"/>
        <end position="1156"/>
    </location>
</feature>
<dbReference type="Proteomes" id="UP001515500">
    <property type="component" value="Chromosome 10"/>
</dbReference>
<feature type="compositionally biased region" description="Basic and acidic residues" evidence="1">
    <location>
        <begin position="642"/>
        <end position="655"/>
    </location>
</feature>